<accession>X1UMD7</accession>
<name>X1UMD7_9ZZZZ</name>
<organism evidence="1">
    <name type="scientific">marine sediment metagenome</name>
    <dbReference type="NCBI Taxonomy" id="412755"/>
    <lineage>
        <taxon>unclassified sequences</taxon>
        <taxon>metagenomes</taxon>
        <taxon>ecological metagenomes</taxon>
    </lineage>
</organism>
<sequence length="74" mass="7889">ESTLKQDVEIQVIGNKTDSREGATDIDIAHTCPANDSISVGPAWDHWCPYIGIKITVAVAPTAGVLTITAVRQE</sequence>
<proteinExistence type="predicted"/>
<dbReference type="AlphaFoldDB" id="X1UMD7"/>
<feature type="non-terminal residue" evidence="1">
    <location>
        <position position="1"/>
    </location>
</feature>
<evidence type="ECO:0000313" key="1">
    <source>
        <dbReference type="EMBL" id="GAI93484.1"/>
    </source>
</evidence>
<reference evidence="1" key="1">
    <citation type="journal article" date="2014" name="Front. Microbiol.">
        <title>High frequency of phylogenetically diverse reductive dehalogenase-homologous genes in deep subseafloor sedimentary metagenomes.</title>
        <authorList>
            <person name="Kawai M."/>
            <person name="Futagami T."/>
            <person name="Toyoda A."/>
            <person name="Takaki Y."/>
            <person name="Nishi S."/>
            <person name="Hori S."/>
            <person name="Arai W."/>
            <person name="Tsubouchi T."/>
            <person name="Morono Y."/>
            <person name="Uchiyama I."/>
            <person name="Ito T."/>
            <person name="Fujiyama A."/>
            <person name="Inagaki F."/>
            <person name="Takami H."/>
        </authorList>
    </citation>
    <scope>NUCLEOTIDE SEQUENCE</scope>
    <source>
        <strain evidence="1">Expedition CK06-06</strain>
    </source>
</reference>
<gene>
    <name evidence="1" type="ORF">S12H4_38594</name>
</gene>
<dbReference type="EMBL" id="BARW01023247">
    <property type="protein sequence ID" value="GAI93484.1"/>
    <property type="molecule type" value="Genomic_DNA"/>
</dbReference>
<comment type="caution">
    <text evidence="1">The sequence shown here is derived from an EMBL/GenBank/DDBJ whole genome shotgun (WGS) entry which is preliminary data.</text>
</comment>
<protein>
    <submittedName>
        <fullName evidence="1">Uncharacterized protein</fullName>
    </submittedName>
</protein>